<gene>
    <name evidence="2" type="ORF">EXN66_Car009761</name>
</gene>
<reference evidence="2 3" key="1">
    <citation type="submission" date="2019-02" db="EMBL/GenBank/DDBJ databases">
        <title>Opniocepnalus argus genome.</title>
        <authorList>
            <person name="Zhou C."/>
            <person name="Xiao S."/>
        </authorList>
    </citation>
    <scope>NUCLEOTIDE SEQUENCE [LARGE SCALE GENOMIC DNA]</scope>
    <source>
        <strain evidence="2">OARG1902GOOAL</strain>
        <tissue evidence="2">Muscle</tissue>
    </source>
</reference>
<feature type="region of interest" description="Disordered" evidence="1">
    <location>
        <begin position="84"/>
        <end position="132"/>
    </location>
</feature>
<name>A0A6G1PUZ0_CHAAH</name>
<reference evidence="3" key="2">
    <citation type="submission" date="2019-02" db="EMBL/GenBank/DDBJ databases">
        <title>Opniocepnalus argus Var Kimnra genome.</title>
        <authorList>
            <person name="Zhou C."/>
            <person name="Xiao S."/>
        </authorList>
    </citation>
    <scope>NUCLEOTIDE SEQUENCE [LARGE SCALE GENOMIC DNA]</scope>
</reference>
<evidence type="ECO:0000313" key="2">
    <source>
        <dbReference type="EMBL" id="KAF3694085.1"/>
    </source>
</evidence>
<organism evidence="2 3">
    <name type="scientific">Channa argus</name>
    <name type="common">Northern snakehead</name>
    <name type="synonym">Ophicephalus argus</name>
    <dbReference type="NCBI Taxonomy" id="215402"/>
    <lineage>
        <taxon>Eukaryota</taxon>
        <taxon>Metazoa</taxon>
        <taxon>Chordata</taxon>
        <taxon>Craniata</taxon>
        <taxon>Vertebrata</taxon>
        <taxon>Euteleostomi</taxon>
        <taxon>Actinopterygii</taxon>
        <taxon>Neopterygii</taxon>
        <taxon>Teleostei</taxon>
        <taxon>Neoteleostei</taxon>
        <taxon>Acanthomorphata</taxon>
        <taxon>Anabantaria</taxon>
        <taxon>Anabantiformes</taxon>
        <taxon>Channoidei</taxon>
        <taxon>Channidae</taxon>
        <taxon>Channa</taxon>
    </lineage>
</organism>
<evidence type="ECO:0000256" key="1">
    <source>
        <dbReference type="SAM" id="MobiDB-lite"/>
    </source>
</evidence>
<proteinExistence type="predicted"/>
<dbReference type="AlphaFoldDB" id="A0A6G1PUZ0"/>
<protein>
    <submittedName>
        <fullName evidence="2">Uncharacterized protein</fullName>
    </submittedName>
</protein>
<keyword evidence="3" id="KW-1185">Reference proteome</keyword>
<dbReference type="EMBL" id="CM015720">
    <property type="protein sequence ID" value="KAF3694085.1"/>
    <property type="molecule type" value="Genomic_DNA"/>
</dbReference>
<evidence type="ECO:0000313" key="3">
    <source>
        <dbReference type="Proteomes" id="UP000503349"/>
    </source>
</evidence>
<accession>A0A6G1PUZ0</accession>
<sequence>MVEVRVQKAIQSTVQRREPVLSTAEVDVNKRPAGVAVCRRPPFFVDANWIKPYNVTSLSLFDHRHSGRKDCGQNVVPQDFQDQALPRQEAEAEQADSSVDQNENRQQDQVQFQEETLEEDQARPVNMRVLGL</sequence>
<dbReference type="Proteomes" id="UP000503349">
    <property type="component" value="Chromosome 9"/>
</dbReference>